<accession>A0A9X3MYV7</accession>
<evidence type="ECO:0000256" key="4">
    <source>
        <dbReference type="HAMAP-Rule" id="MF_01925"/>
    </source>
</evidence>
<dbReference type="SUPFAM" id="SSF51735">
    <property type="entry name" value="NAD(P)-binding Rossmann-fold domains"/>
    <property type="match status" value="1"/>
</dbReference>
<comment type="subcellular location">
    <subcellularLocation>
        <location evidence="4">Cytoplasm</location>
    </subcellularLocation>
</comment>
<dbReference type="RefSeq" id="WP_270042934.1">
    <property type="nucleotide sequence ID" value="NZ_JAPDOD010000027.1"/>
</dbReference>
<dbReference type="Proteomes" id="UP001149140">
    <property type="component" value="Unassembled WGS sequence"/>
</dbReference>
<dbReference type="Pfam" id="PF14748">
    <property type="entry name" value="P5CR_dimer"/>
    <property type="match status" value="1"/>
</dbReference>
<evidence type="ECO:0000313" key="8">
    <source>
        <dbReference type="EMBL" id="MDA0163687.1"/>
    </source>
</evidence>
<keyword evidence="2 4" id="KW-0521">NADP</keyword>
<dbReference type="InterPro" id="IPR036291">
    <property type="entry name" value="NAD(P)-bd_dom_sf"/>
</dbReference>
<organism evidence="8 9">
    <name type="scientific">Solirubrobacter ginsenosidimutans</name>
    <dbReference type="NCBI Taxonomy" id="490573"/>
    <lineage>
        <taxon>Bacteria</taxon>
        <taxon>Bacillati</taxon>
        <taxon>Actinomycetota</taxon>
        <taxon>Thermoleophilia</taxon>
        <taxon>Solirubrobacterales</taxon>
        <taxon>Solirubrobacteraceae</taxon>
        <taxon>Solirubrobacter</taxon>
    </lineage>
</organism>
<comment type="catalytic activity">
    <reaction evidence="4">
        <text>L-proline + NAD(+) = (S)-1-pyrroline-5-carboxylate + NADH + 2 H(+)</text>
        <dbReference type="Rhea" id="RHEA:14105"/>
        <dbReference type="ChEBI" id="CHEBI:15378"/>
        <dbReference type="ChEBI" id="CHEBI:17388"/>
        <dbReference type="ChEBI" id="CHEBI:57540"/>
        <dbReference type="ChEBI" id="CHEBI:57945"/>
        <dbReference type="ChEBI" id="CHEBI:60039"/>
        <dbReference type="EC" id="1.5.1.2"/>
    </reaction>
</comment>
<feature type="binding site" evidence="5">
    <location>
        <begin position="6"/>
        <end position="11"/>
    </location>
    <ligand>
        <name>NADP(+)</name>
        <dbReference type="ChEBI" id="CHEBI:58349"/>
    </ligand>
</feature>
<keyword evidence="4" id="KW-0028">Amino-acid biosynthesis</keyword>
<comment type="function">
    <text evidence="4">Catalyzes the reduction of 1-pyrroline-5-carboxylate (PCA) to L-proline.</text>
</comment>
<dbReference type="InterPro" id="IPR008927">
    <property type="entry name" value="6-PGluconate_DH-like_C_sf"/>
</dbReference>
<keyword evidence="4" id="KW-0641">Proline biosynthesis</keyword>
<dbReference type="GO" id="GO:0005737">
    <property type="term" value="C:cytoplasm"/>
    <property type="evidence" value="ECO:0007669"/>
    <property type="project" value="UniProtKB-SubCell"/>
</dbReference>
<sequence>MRIGLIGSGNMAGALARGWGDPVLATDHGSGRARALVAEIGGEAVSNREATERAELLILGHKPAQLELVAAEIGEFARGIVVSIVAGASIAEVEDLYPHATVFRVLPNTPVALRKGVLLFAQTDEEGAEPVKALFARVGTVIELPEKLMRVGNSISGVGPAYWALLAEAWTDSAIRHGMPAPQAATLVRETMAGTAALLNDTDTLALRRGVTSPGGTTARGLNALEQGGVRAALANAMDAVVGA</sequence>
<dbReference type="GO" id="GO:0055129">
    <property type="term" value="P:L-proline biosynthetic process"/>
    <property type="evidence" value="ECO:0007669"/>
    <property type="project" value="UniProtKB-UniRule"/>
</dbReference>
<dbReference type="Gene3D" id="3.40.50.720">
    <property type="entry name" value="NAD(P)-binding Rossmann-like Domain"/>
    <property type="match status" value="1"/>
</dbReference>
<comment type="catalytic activity">
    <reaction evidence="4">
        <text>L-proline + NADP(+) = (S)-1-pyrroline-5-carboxylate + NADPH + 2 H(+)</text>
        <dbReference type="Rhea" id="RHEA:14109"/>
        <dbReference type="ChEBI" id="CHEBI:15378"/>
        <dbReference type="ChEBI" id="CHEBI:17388"/>
        <dbReference type="ChEBI" id="CHEBI:57783"/>
        <dbReference type="ChEBI" id="CHEBI:58349"/>
        <dbReference type="ChEBI" id="CHEBI:60039"/>
        <dbReference type="EC" id="1.5.1.2"/>
    </reaction>
</comment>
<dbReference type="Gene3D" id="1.10.3730.10">
    <property type="entry name" value="ProC C-terminal domain-like"/>
    <property type="match status" value="1"/>
</dbReference>
<dbReference type="PIRSF" id="PIRSF000193">
    <property type="entry name" value="Pyrrol-5-carb_rd"/>
    <property type="match status" value="1"/>
</dbReference>
<dbReference type="InterPro" id="IPR000304">
    <property type="entry name" value="Pyrroline-COOH_reductase"/>
</dbReference>
<evidence type="ECO:0000259" key="6">
    <source>
        <dbReference type="Pfam" id="PF03807"/>
    </source>
</evidence>
<evidence type="ECO:0000313" key="9">
    <source>
        <dbReference type="Proteomes" id="UP001149140"/>
    </source>
</evidence>
<keyword evidence="3 4" id="KW-0560">Oxidoreductase</keyword>
<proteinExistence type="inferred from homology"/>
<reference evidence="8" key="1">
    <citation type="submission" date="2022-10" db="EMBL/GenBank/DDBJ databases">
        <title>The WGS of Solirubrobacter ginsenosidimutans DSM 21036.</title>
        <authorList>
            <person name="Jiang Z."/>
        </authorList>
    </citation>
    <scope>NUCLEOTIDE SEQUENCE</scope>
    <source>
        <strain evidence="8">DSM 21036</strain>
    </source>
</reference>
<protein>
    <recommendedName>
        <fullName evidence="4">Pyrroline-5-carboxylate reductase</fullName>
        <shortName evidence="4">P5C reductase</shortName>
        <shortName evidence="4">P5CR</shortName>
        <ecNumber evidence="4">1.5.1.2</ecNumber>
    </recommendedName>
    <alternativeName>
        <fullName evidence="4">PCA reductase</fullName>
    </alternativeName>
</protein>
<dbReference type="PANTHER" id="PTHR11645">
    <property type="entry name" value="PYRROLINE-5-CARBOXYLATE REDUCTASE"/>
    <property type="match status" value="1"/>
</dbReference>
<dbReference type="HAMAP" id="MF_01925">
    <property type="entry name" value="P5C_reductase"/>
    <property type="match status" value="1"/>
</dbReference>
<name>A0A9X3MYV7_9ACTN</name>
<evidence type="ECO:0000256" key="1">
    <source>
        <dbReference type="ARBA" id="ARBA00005525"/>
    </source>
</evidence>
<comment type="pathway">
    <text evidence="4">Amino-acid biosynthesis; L-proline biosynthesis; L-proline from L-glutamate 5-semialdehyde: step 1/1.</text>
</comment>
<dbReference type="EMBL" id="JAPDOD010000027">
    <property type="protein sequence ID" value="MDA0163687.1"/>
    <property type="molecule type" value="Genomic_DNA"/>
</dbReference>
<gene>
    <name evidence="4" type="primary">proC</name>
    <name evidence="8" type="ORF">OM076_25670</name>
</gene>
<evidence type="ECO:0000256" key="3">
    <source>
        <dbReference type="ARBA" id="ARBA00023002"/>
    </source>
</evidence>
<evidence type="ECO:0000259" key="7">
    <source>
        <dbReference type="Pfam" id="PF14748"/>
    </source>
</evidence>
<dbReference type="GO" id="GO:0004735">
    <property type="term" value="F:pyrroline-5-carboxylate reductase activity"/>
    <property type="evidence" value="ECO:0007669"/>
    <property type="project" value="UniProtKB-UniRule"/>
</dbReference>
<evidence type="ECO:0000256" key="2">
    <source>
        <dbReference type="ARBA" id="ARBA00022857"/>
    </source>
</evidence>
<dbReference type="AlphaFoldDB" id="A0A9X3MYV7"/>
<feature type="domain" description="Pyrroline-5-carboxylate reductase catalytic N-terminal" evidence="6">
    <location>
        <begin position="2"/>
        <end position="87"/>
    </location>
</feature>
<feature type="binding site" evidence="5">
    <location>
        <position position="47"/>
    </location>
    <ligand>
        <name>NADPH</name>
        <dbReference type="ChEBI" id="CHEBI:57783"/>
    </ligand>
</feature>
<keyword evidence="4" id="KW-0963">Cytoplasm</keyword>
<comment type="caution">
    <text evidence="8">The sequence shown here is derived from an EMBL/GenBank/DDBJ whole genome shotgun (WGS) entry which is preliminary data.</text>
</comment>
<dbReference type="InterPro" id="IPR029036">
    <property type="entry name" value="P5CR_dimer"/>
</dbReference>
<dbReference type="Pfam" id="PF03807">
    <property type="entry name" value="F420_oxidored"/>
    <property type="match status" value="1"/>
</dbReference>
<dbReference type="SUPFAM" id="SSF48179">
    <property type="entry name" value="6-phosphogluconate dehydrogenase C-terminal domain-like"/>
    <property type="match status" value="1"/>
</dbReference>
<keyword evidence="9" id="KW-1185">Reference proteome</keyword>
<dbReference type="PANTHER" id="PTHR11645:SF0">
    <property type="entry name" value="PYRROLINE-5-CARBOXYLATE REDUCTASE 3"/>
    <property type="match status" value="1"/>
</dbReference>
<comment type="similarity">
    <text evidence="1 4">Belongs to the pyrroline-5-carboxylate reductase family.</text>
</comment>
<evidence type="ECO:0000256" key="5">
    <source>
        <dbReference type="PIRSR" id="PIRSR000193-1"/>
    </source>
</evidence>
<dbReference type="InterPro" id="IPR028939">
    <property type="entry name" value="P5C_Rdtase_cat_N"/>
</dbReference>
<feature type="domain" description="Pyrroline-5-carboxylate reductase dimerisation" evidence="7">
    <location>
        <begin position="146"/>
        <end position="241"/>
    </location>
</feature>
<dbReference type="EC" id="1.5.1.2" evidence="4"/>